<evidence type="ECO:0000313" key="8">
    <source>
        <dbReference type="Proteomes" id="UP000007129"/>
    </source>
</evidence>
<dbReference type="InterPro" id="IPR004838">
    <property type="entry name" value="NHTrfase_class1_PyrdxlP-BS"/>
</dbReference>
<keyword evidence="5" id="KW-0663">Pyridoxal phosphate</keyword>
<evidence type="ECO:0000256" key="1">
    <source>
        <dbReference type="ARBA" id="ARBA00001933"/>
    </source>
</evidence>
<name>K2SCD7_MACPH</name>
<dbReference type="STRING" id="1126212.K2SCD7"/>
<dbReference type="SUPFAM" id="SSF53383">
    <property type="entry name" value="PLP-dependent transferases"/>
    <property type="match status" value="1"/>
</dbReference>
<dbReference type="GO" id="GO:0008483">
    <property type="term" value="F:transaminase activity"/>
    <property type="evidence" value="ECO:0007669"/>
    <property type="project" value="UniProtKB-KW"/>
</dbReference>
<dbReference type="GO" id="GO:0006520">
    <property type="term" value="P:amino acid metabolic process"/>
    <property type="evidence" value="ECO:0007669"/>
    <property type="project" value="TreeGrafter"/>
</dbReference>
<dbReference type="GO" id="GO:0030170">
    <property type="term" value="F:pyridoxal phosphate binding"/>
    <property type="evidence" value="ECO:0007669"/>
    <property type="project" value="InterPro"/>
</dbReference>
<dbReference type="Gene3D" id="3.40.640.10">
    <property type="entry name" value="Type I PLP-dependent aspartate aminotransferase-like (Major domain)"/>
    <property type="match status" value="1"/>
</dbReference>
<dbReference type="InterPro" id="IPR015421">
    <property type="entry name" value="PyrdxlP-dep_Trfase_major"/>
</dbReference>
<comment type="caution">
    <text evidence="7">The sequence shown here is derived from an EMBL/GenBank/DDBJ whole genome shotgun (WGS) entry which is preliminary data.</text>
</comment>
<dbReference type="EMBL" id="AHHD01000005">
    <property type="protein sequence ID" value="EKG22627.1"/>
    <property type="molecule type" value="Genomic_DNA"/>
</dbReference>
<keyword evidence="4" id="KW-0808">Transferase</keyword>
<dbReference type="PROSITE" id="PS00105">
    <property type="entry name" value="AA_TRANSFER_CLASS_1"/>
    <property type="match status" value="1"/>
</dbReference>
<proteinExistence type="inferred from homology"/>
<dbReference type="PANTHER" id="PTHR43795">
    <property type="entry name" value="BIFUNCTIONAL ASPARTATE AMINOTRANSFERASE AND GLUTAMATE/ASPARTATE-PREPHENATE AMINOTRANSFERASE-RELATED"/>
    <property type="match status" value="1"/>
</dbReference>
<dbReference type="PRINTS" id="PR00753">
    <property type="entry name" value="ACCSYNTHASE"/>
</dbReference>
<dbReference type="Proteomes" id="UP000007129">
    <property type="component" value="Unassembled WGS sequence"/>
</dbReference>
<dbReference type="InterPro" id="IPR050478">
    <property type="entry name" value="Ethylene_sulfur-biosynth"/>
</dbReference>
<gene>
    <name evidence="7" type="ORF">MPH_00031</name>
</gene>
<dbReference type="InterPro" id="IPR015422">
    <property type="entry name" value="PyrdxlP-dep_Trfase_small"/>
</dbReference>
<sequence length="418" mass="45743">MTKNGMSQRGYANVESVMPKISKQVEERRKTTNARLDLSTSENALIRPELLKIYKKAIDDKFESSHLSYPKGFSGDPGLLSQLARFFNTYFSPVLPVEPDHLVTAPGAATCLDTLLFNICDPGDAVLVPGPYWNGFDFQFRVRSSVEPITVNVDGFSETFTMKLLPALSAALEASKRPVRALVLTNPHNPFGQCYPKEVLEECVKFCQRHGIHYISDEVYALSVFHNADSASGPSFVSALSLDLQAIGCAPEYVHTIWSVSKDFGASGIRMGCIITQANASLAVGAALGANTQTSSLSAIAVTGLLSSPELPNLLRLNAERLAEANRTVTEFMDRYRIQYIPAKAGLFIFARLHPNAQTWEDEADTVAKLREAGVLVSPGRAYHGVEHEKGWARITFAVEPAELKKGLDIIASTMNLM</sequence>
<feature type="domain" description="Aminotransferase class I/classII large" evidence="6">
    <location>
        <begin position="53"/>
        <end position="411"/>
    </location>
</feature>
<comment type="similarity">
    <text evidence="2">Belongs to the class-I pyridoxal-phosphate-dependent aminotransferase family.</text>
</comment>
<dbReference type="PANTHER" id="PTHR43795:SF32">
    <property type="entry name" value="AMINOTRANSFERASE GLII-RELATED"/>
    <property type="match status" value="1"/>
</dbReference>
<evidence type="ECO:0000256" key="2">
    <source>
        <dbReference type="ARBA" id="ARBA00007441"/>
    </source>
</evidence>
<dbReference type="eggNOG" id="KOG0256">
    <property type="taxonomic scope" value="Eukaryota"/>
</dbReference>
<evidence type="ECO:0000256" key="3">
    <source>
        <dbReference type="ARBA" id="ARBA00022576"/>
    </source>
</evidence>
<dbReference type="Gene3D" id="3.90.1150.10">
    <property type="entry name" value="Aspartate Aminotransferase, domain 1"/>
    <property type="match status" value="1"/>
</dbReference>
<dbReference type="InterPro" id="IPR004839">
    <property type="entry name" value="Aminotransferase_I/II_large"/>
</dbReference>
<dbReference type="InterPro" id="IPR015424">
    <property type="entry name" value="PyrdxlP-dep_Trfase"/>
</dbReference>
<keyword evidence="3" id="KW-0032">Aminotransferase</keyword>
<dbReference type="HOGENOM" id="CLU_017584_1_2_1"/>
<protein>
    <submittedName>
        <fullName evidence="7">1-aminocyclopropane-1-carboxylate synthase</fullName>
    </submittedName>
</protein>
<dbReference type="CDD" id="cd00609">
    <property type="entry name" value="AAT_like"/>
    <property type="match status" value="1"/>
</dbReference>
<evidence type="ECO:0000313" key="7">
    <source>
        <dbReference type="EMBL" id="EKG22627.1"/>
    </source>
</evidence>
<comment type="cofactor">
    <cofactor evidence="1">
        <name>pyridoxal 5'-phosphate</name>
        <dbReference type="ChEBI" id="CHEBI:597326"/>
    </cofactor>
</comment>
<evidence type="ECO:0000256" key="4">
    <source>
        <dbReference type="ARBA" id="ARBA00022679"/>
    </source>
</evidence>
<evidence type="ECO:0000259" key="6">
    <source>
        <dbReference type="Pfam" id="PF00155"/>
    </source>
</evidence>
<dbReference type="VEuPathDB" id="FungiDB:MPH_00031"/>
<organism evidence="7 8">
    <name type="scientific">Macrophomina phaseolina (strain MS6)</name>
    <name type="common">Charcoal rot fungus</name>
    <dbReference type="NCBI Taxonomy" id="1126212"/>
    <lineage>
        <taxon>Eukaryota</taxon>
        <taxon>Fungi</taxon>
        <taxon>Dikarya</taxon>
        <taxon>Ascomycota</taxon>
        <taxon>Pezizomycotina</taxon>
        <taxon>Dothideomycetes</taxon>
        <taxon>Dothideomycetes incertae sedis</taxon>
        <taxon>Botryosphaeriales</taxon>
        <taxon>Botryosphaeriaceae</taxon>
        <taxon>Macrophomina</taxon>
    </lineage>
</organism>
<evidence type="ECO:0000256" key="5">
    <source>
        <dbReference type="ARBA" id="ARBA00022898"/>
    </source>
</evidence>
<dbReference type="OrthoDB" id="7042322at2759"/>
<dbReference type="Pfam" id="PF00155">
    <property type="entry name" value="Aminotran_1_2"/>
    <property type="match status" value="1"/>
</dbReference>
<accession>K2SCD7</accession>
<reference evidence="7 8" key="1">
    <citation type="journal article" date="2012" name="BMC Genomics">
        <title>Tools to kill: Genome of one of the most destructive plant pathogenic fungi Macrophomina phaseolina.</title>
        <authorList>
            <person name="Islam M.S."/>
            <person name="Haque M.S."/>
            <person name="Islam M.M."/>
            <person name="Emdad E.M."/>
            <person name="Halim A."/>
            <person name="Hossen Q.M.M."/>
            <person name="Hossain M.Z."/>
            <person name="Ahmed B."/>
            <person name="Rahim S."/>
            <person name="Rahman M.S."/>
            <person name="Alam M.M."/>
            <person name="Hou S."/>
            <person name="Wan X."/>
            <person name="Saito J.A."/>
            <person name="Alam M."/>
        </authorList>
    </citation>
    <scope>NUCLEOTIDE SEQUENCE [LARGE SCALE GENOMIC DNA]</scope>
    <source>
        <strain evidence="7 8">MS6</strain>
    </source>
</reference>
<dbReference type="AlphaFoldDB" id="K2SCD7"/>
<dbReference type="InParanoid" id="K2SCD7"/>